<dbReference type="EMBL" id="CP001670">
    <property type="protein sequence ID" value="AFZ81549.1"/>
    <property type="molecule type" value="Genomic_DNA"/>
</dbReference>
<dbReference type="GeneID" id="15805516"/>
<dbReference type="OrthoDB" id="10267058at2759"/>
<dbReference type="VEuPathDB" id="PiroplasmaDB:BEWA_009630"/>
<reference evidence="3 4" key="1">
    <citation type="journal article" date="2012" name="BMC Genomics">
        <title>Comparative genomic analysis and phylogenetic position of Theileria equi.</title>
        <authorList>
            <person name="Kappmeyer L.S."/>
            <person name="Thiagarajan M."/>
            <person name="Herndon D.R."/>
            <person name="Ramsay J.D."/>
            <person name="Caler E."/>
            <person name="Djikeng A."/>
            <person name="Gillespie J.J."/>
            <person name="Lau A.O."/>
            <person name="Roalson E.H."/>
            <person name="Silva J.C."/>
            <person name="Silva M.G."/>
            <person name="Suarez C.E."/>
            <person name="Ueti M.W."/>
            <person name="Nene V.M."/>
            <person name="Mealey R.H."/>
            <person name="Knowles D.P."/>
            <person name="Brayton K.A."/>
        </authorList>
    </citation>
    <scope>NUCLEOTIDE SEQUENCE [LARGE SCALE GENOMIC DNA]</scope>
    <source>
        <strain evidence="3 4">WA</strain>
    </source>
</reference>
<dbReference type="KEGG" id="beq:BEWA_009630"/>
<dbReference type="RefSeq" id="XP_004831215.1">
    <property type="nucleotide sequence ID" value="XM_004831158.1"/>
</dbReference>
<gene>
    <name evidence="3" type="ORF">BEWA_009630</name>
</gene>
<keyword evidence="4" id="KW-1185">Reference proteome</keyword>
<dbReference type="PANTHER" id="PTHR43213">
    <property type="entry name" value="BIFUNCTIONAL DTTP/UTP PYROPHOSPHATASE/METHYLTRANSFERASE PROTEIN-RELATED"/>
    <property type="match status" value="1"/>
</dbReference>
<sequence length="247" mass="27554">MDVFSVVGLGDLFSDPNKVWIVLATESEVRATILRNNLRIKNVLMMGSGFKEDLDKDSYTSVGDYCKDTAEQKAHLVAQRIFSAKGIEEKTQVLKYLKSPFAPIDKDFDLDKIQLVIGADTAGDYNGIIYEKPQSREEAKKQLVSYTLGHHYIHTGVGIFVRSQGYNQSAAKFYDTTRVKFQTLSDVDIERLLDTEEYKGTAGSYRVSGVGESLIEYMDGSYTNIMGLPAQKVSSAIAKIAKTYKLN</sequence>
<evidence type="ECO:0000256" key="2">
    <source>
        <dbReference type="ARBA" id="ARBA00022801"/>
    </source>
</evidence>
<dbReference type="STRING" id="1537102.L0B358"/>
<dbReference type="GO" id="GO:0047429">
    <property type="term" value="F:nucleoside triphosphate diphosphatase activity"/>
    <property type="evidence" value="ECO:0007669"/>
    <property type="project" value="InterPro"/>
</dbReference>
<organism evidence="3 4">
    <name type="scientific">Theileria equi strain WA</name>
    <dbReference type="NCBI Taxonomy" id="1537102"/>
    <lineage>
        <taxon>Eukaryota</taxon>
        <taxon>Sar</taxon>
        <taxon>Alveolata</taxon>
        <taxon>Apicomplexa</taxon>
        <taxon>Aconoidasida</taxon>
        <taxon>Piroplasmida</taxon>
        <taxon>Theileriidae</taxon>
        <taxon>Theileria</taxon>
    </lineage>
</organism>
<protein>
    <submittedName>
        <fullName evidence="3">Septum formation protein MAF, putative</fullName>
    </submittedName>
</protein>
<dbReference type="InterPro" id="IPR029001">
    <property type="entry name" value="ITPase-like_fam"/>
</dbReference>
<proteinExistence type="inferred from homology"/>
<dbReference type="Gene3D" id="3.90.950.10">
    <property type="match status" value="1"/>
</dbReference>
<dbReference type="HAMAP" id="MF_00528">
    <property type="entry name" value="Maf"/>
    <property type="match status" value="1"/>
</dbReference>
<dbReference type="AlphaFoldDB" id="L0B358"/>
<dbReference type="InterPro" id="IPR003697">
    <property type="entry name" value="Maf-like"/>
</dbReference>
<dbReference type="SUPFAM" id="SSF52972">
    <property type="entry name" value="ITPase-like"/>
    <property type="match status" value="1"/>
</dbReference>
<accession>L0B358</accession>
<dbReference type="Proteomes" id="UP000031512">
    <property type="component" value="Chromosome 3"/>
</dbReference>
<dbReference type="Pfam" id="PF02545">
    <property type="entry name" value="Maf"/>
    <property type="match status" value="1"/>
</dbReference>
<dbReference type="PANTHER" id="PTHR43213:SF5">
    <property type="entry name" value="BIFUNCTIONAL DTTP_UTP PYROPHOSPHATASE_METHYLTRANSFERASE PROTEIN-RELATED"/>
    <property type="match status" value="1"/>
</dbReference>
<evidence type="ECO:0000256" key="1">
    <source>
        <dbReference type="ARBA" id="ARBA00001968"/>
    </source>
</evidence>
<dbReference type="PIRSF" id="PIRSF006305">
    <property type="entry name" value="Maf"/>
    <property type="match status" value="1"/>
</dbReference>
<evidence type="ECO:0000313" key="4">
    <source>
        <dbReference type="Proteomes" id="UP000031512"/>
    </source>
</evidence>
<keyword evidence="2" id="KW-0378">Hydrolase</keyword>
<comment type="cofactor">
    <cofactor evidence="1">
        <name>a divalent metal cation</name>
        <dbReference type="ChEBI" id="CHEBI:60240"/>
    </cofactor>
</comment>
<evidence type="ECO:0000313" key="3">
    <source>
        <dbReference type="EMBL" id="AFZ81549.1"/>
    </source>
</evidence>
<dbReference type="eggNOG" id="KOG1509">
    <property type="taxonomic scope" value="Eukaryota"/>
</dbReference>
<name>L0B358_THEEQ</name>